<dbReference type="InterPro" id="IPR012678">
    <property type="entry name" value="Ribosomal_uL23/eL15/eS24_sf"/>
</dbReference>
<dbReference type="GO" id="GO:0006412">
    <property type="term" value="P:translation"/>
    <property type="evidence" value="ECO:0007669"/>
    <property type="project" value="UniProtKB-UniRule"/>
</dbReference>
<dbReference type="eggNOG" id="arCOG04072">
    <property type="taxonomic scope" value="Archaea"/>
</dbReference>
<dbReference type="Proteomes" id="UP000002061">
    <property type="component" value="Chromosome"/>
</dbReference>
<comment type="function">
    <text evidence="7">Binds to 23S rRNA. One of the proteins that surrounds the polypeptide exit tunnel on the outside of the ribosome.</text>
</comment>
<dbReference type="EMBL" id="CP002009">
    <property type="protein sequence ID" value="ADG13250.1"/>
    <property type="molecule type" value="Genomic_DNA"/>
</dbReference>
<evidence type="ECO:0000256" key="8">
    <source>
        <dbReference type="RuleBase" id="RU003934"/>
    </source>
</evidence>
<keyword evidence="5 7" id="KW-0687">Ribonucleoprotein</keyword>
<evidence type="ECO:0000313" key="10">
    <source>
        <dbReference type="Proteomes" id="UP000002061"/>
    </source>
</evidence>
<dbReference type="InterPro" id="IPR013025">
    <property type="entry name" value="Ribosomal_uL23-like"/>
</dbReference>
<dbReference type="NCBIfam" id="NF011118">
    <property type="entry name" value="PRK14548.1"/>
    <property type="match status" value="1"/>
</dbReference>
<evidence type="ECO:0000256" key="2">
    <source>
        <dbReference type="ARBA" id="ARBA00022730"/>
    </source>
</evidence>
<evidence type="ECO:0000256" key="6">
    <source>
        <dbReference type="ARBA" id="ARBA00063905"/>
    </source>
</evidence>
<evidence type="ECO:0000256" key="5">
    <source>
        <dbReference type="ARBA" id="ARBA00023274"/>
    </source>
</evidence>
<dbReference type="PANTHER" id="PTHR11620">
    <property type="entry name" value="60S RIBOSOMAL PROTEIN L23A"/>
    <property type="match status" value="1"/>
</dbReference>
<dbReference type="SUPFAM" id="SSF54189">
    <property type="entry name" value="Ribosomal proteins S24e, L23 and L15e"/>
    <property type="match status" value="1"/>
</dbReference>
<accession>D5VRP7</accession>
<dbReference type="InterPro" id="IPR012677">
    <property type="entry name" value="Nucleotide-bd_a/b_plait_sf"/>
</dbReference>
<dbReference type="InterPro" id="IPR019985">
    <property type="entry name" value="Ribosomal_uL23"/>
</dbReference>
<keyword evidence="4 7" id="KW-0689">Ribosomal protein</keyword>
<sequence>MDPFDVIIAPVVSEKAIRLIEEENKIVFYVHKKATKQDIKRAMKELFDVEVEKVNTLITPRGEKKAYVKLKEGYDASKIAASLGIY</sequence>
<dbReference type="AlphaFoldDB" id="D5VRP7"/>
<organism evidence="9 10">
    <name type="scientific">Methanocaldococcus infernus (strain DSM 11812 / JCM 15783 / ME)</name>
    <dbReference type="NCBI Taxonomy" id="573063"/>
    <lineage>
        <taxon>Archaea</taxon>
        <taxon>Methanobacteriati</taxon>
        <taxon>Methanobacteriota</taxon>
        <taxon>Methanomada group</taxon>
        <taxon>Methanococci</taxon>
        <taxon>Methanococcales</taxon>
        <taxon>Methanocaldococcaceae</taxon>
        <taxon>Methanocaldococcus</taxon>
    </lineage>
</organism>
<dbReference type="OrthoDB" id="7751at2157"/>
<evidence type="ECO:0000313" key="9">
    <source>
        <dbReference type="EMBL" id="ADG13250.1"/>
    </source>
</evidence>
<name>D5VRP7_METIM</name>
<dbReference type="GeneID" id="9131586"/>
<evidence type="ECO:0000256" key="4">
    <source>
        <dbReference type="ARBA" id="ARBA00022980"/>
    </source>
</evidence>
<dbReference type="STRING" id="573063.Metin_0580"/>
<dbReference type="RefSeq" id="WP_013099996.1">
    <property type="nucleotide sequence ID" value="NC_014122.1"/>
</dbReference>
<keyword evidence="2 7" id="KW-0699">rRNA-binding</keyword>
<gene>
    <name evidence="7" type="primary">rpl23</name>
    <name evidence="9" type="ordered locus">Metin_0580</name>
</gene>
<dbReference type="HAMAP" id="MF_01369_A">
    <property type="entry name" value="Ribosomal_uL23_A"/>
    <property type="match status" value="1"/>
</dbReference>
<proteinExistence type="inferred from homology"/>
<dbReference type="InterPro" id="IPR001014">
    <property type="entry name" value="Ribosomal_uL23_CS"/>
</dbReference>
<evidence type="ECO:0000256" key="1">
    <source>
        <dbReference type="ARBA" id="ARBA00006700"/>
    </source>
</evidence>
<dbReference type="HOGENOM" id="CLU_037562_4_2_2"/>
<dbReference type="NCBIfam" id="TIGR03636">
    <property type="entry name" value="uL23_arch"/>
    <property type="match status" value="1"/>
</dbReference>
<dbReference type="GO" id="GO:1990904">
    <property type="term" value="C:ribonucleoprotein complex"/>
    <property type="evidence" value="ECO:0007669"/>
    <property type="project" value="UniProtKB-KW"/>
</dbReference>
<keyword evidence="3 7" id="KW-0694">RNA-binding</keyword>
<comment type="similarity">
    <text evidence="1 7 8">Belongs to the universal ribosomal protein uL23 family.</text>
</comment>
<keyword evidence="10" id="KW-1185">Reference proteome</keyword>
<evidence type="ECO:0000256" key="3">
    <source>
        <dbReference type="ARBA" id="ARBA00022884"/>
    </source>
</evidence>
<dbReference type="HAMAP" id="MF_01369_B">
    <property type="entry name" value="Ribosomal_uL23_B"/>
    <property type="match status" value="1"/>
</dbReference>
<dbReference type="GO" id="GO:0003735">
    <property type="term" value="F:structural constituent of ribosome"/>
    <property type="evidence" value="ECO:0007669"/>
    <property type="project" value="UniProtKB-UniRule"/>
</dbReference>
<dbReference type="GO" id="GO:0005840">
    <property type="term" value="C:ribosome"/>
    <property type="evidence" value="ECO:0007669"/>
    <property type="project" value="UniProtKB-UniRule"/>
</dbReference>
<comment type="subunit">
    <text evidence="6 7">Part of the 50S ribosomal subunit. Contacts protein L29.</text>
</comment>
<protein>
    <recommendedName>
        <fullName evidence="7">Large ribosomal subunit protein uL23</fullName>
    </recommendedName>
</protein>
<dbReference type="PROSITE" id="PS00050">
    <property type="entry name" value="RIBOSOMAL_L23"/>
    <property type="match status" value="1"/>
</dbReference>
<dbReference type="GO" id="GO:0019843">
    <property type="term" value="F:rRNA binding"/>
    <property type="evidence" value="ECO:0007669"/>
    <property type="project" value="UniProtKB-UniRule"/>
</dbReference>
<dbReference type="FunFam" id="3.30.70.330:FF:001084">
    <property type="entry name" value="50S ribosomal protein L23"/>
    <property type="match status" value="1"/>
</dbReference>
<dbReference type="Gene3D" id="3.30.70.330">
    <property type="match status" value="1"/>
</dbReference>
<evidence type="ECO:0000256" key="7">
    <source>
        <dbReference type="HAMAP-Rule" id="MF_01369"/>
    </source>
</evidence>
<dbReference type="KEGG" id="mif:Metin_0580"/>
<reference evidence="9" key="1">
    <citation type="submission" date="2010-04" db="EMBL/GenBank/DDBJ databases">
        <title>Complete sequence of Methanocaldococcus infernus ME.</title>
        <authorList>
            <consortium name="US DOE Joint Genome Institute"/>
            <person name="Lucas S."/>
            <person name="Copeland A."/>
            <person name="Lapidus A."/>
            <person name="Cheng J.-F."/>
            <person name="Bruce D."/>
            <person name="Goodwin L."/>
            <person name="Pitluck S."/>
            <person name="Munk A.C."/>
            <person name="Detter J.C."/>
            <person name="Han C."/>
            <person name="Tapia R."/>
            <person name="Land M."/>
            <person name="Hauser L."/>
            <person name="Kyrpides N."/>
            <person name="Mikhailova N."/>
            <person name="Sieprawska-Lupa M."/>
            <person name="Whitman W.B."/>
            <person name="Woyke T."/>
        </authorList>
    </citation>
    <scope>NUCLEOTIDE SEQUENCE [LARGE SCALE GENOMIC DNA]</scope>
    <source>
        <strain evidence="9">ME</strain>
    </source>
</reference>
<dbReference type="Pfam" id="PF00276">
    <property type="entry name" value="Ribosomal_L23"/>
    <property type="match status" value="1"/>
</dbReference>